<comment type="caution">
    <text evidence="1">The sequence shown here is derived from an EMBL/GenBank/DDBJ whole genome shotgun (WGS) entry which is preliminary data.</text>
</comment>
<gene>
    <name evidence="1" type="ORF">C8P65_1072</name>
</gene>
<proteinExistence type="predicted"/>
<dbReference type="EMBL" id="QBKG01000007">
    <property type="protein sequence ID" value="PTX06347.1"/>
    <property type="molecule type" value="Genomic_DNA"/>
</dbReference>
<evidence type="ECO:0000313" key="2">
    <source>
        <dbReference type="Proteomes" id="UP000243985"/>
    </source>
</evidence>
<reference evidence="1 2" key="1">
    <citation type="submission" date="2018-04" db="EMBL/GenBank/DDBJ databases">
        <title>Genomic Encyclopedia of Archaeal and Bacterial Type Strains, Phase II (KMG-II): from individual species to whole genera.</title>
        <authorList>
            <person name="Goeker M."/>
        </authorList>
    </citation>
    <scope>NUCLEOTIDE SEQUENCE [LARGE SCALE GENOMIC DNA]</scope>
    <source>
        <strain evidence="1 2">DSM 22902</strain>
    </source>
</reference>
<dbReference type="AlphaFoldDB" id="A0A2T5XTV0"/>
<sequence length="277" mass="33181">MLVSANGYTQIKVNAMITEVKRPIIDNKVEHLNIKLYQKNFTIHYPSSSDPSEKVYIYKEETPDYTIIVEGDYTYGFTYEKKIKSFPYNYFIFKRFYPNFSIWNKFVGAEFNNGSTIHFNKGYEFDEAGKLTKEINYDEGWGFSYEQVVKFIQDKYDEHTFKEMSIIKMSENGRKYWFIYSSEYFKQTDEIKLDAQTGEILSHRILLKDPILPLRIIKIVLPDKTDKNYKKDTTHTFQSKTYTEEEWKAFEQEQWEKYQAKRNKKGFWDINLVLAVV</sequence>
<name>A0A2T5XTV0_9FLAO</name>
<accession>A0A2T5XTV0</accession>
<protein>
    <submittedName>
        <fullName evidence="1">Uncharacterized protein</fullName>
    </submittedName>
</protein>
<evidence type="ECO:0000313" key="1">
    <source>
        <dbReference type="EMBL" id="PTX06347.1"/>
    </source>
</evidence>
<dbReference type="Proteomes" id="UP000243985">
    <property type="component" value="Unassembled WGS sequence"/>
</dbReference>
<organism evidence="1 2">
    <name type="scientific">Capnocytophaga leadbetteri</name>
    <dbReference type="NCBI Taxonomy" id="327575"/>
    <lineage>
        <taxon>Bacteria</taxon>
        <taxon>Pseudomonadati</taxon>
        <taxon>Bacteroidota</taxon>
        <taxon>Flavobacteriia</taxon>
        <taxon>Flavobacteriales</taxon>
        <taxon>Flavobacteriaceae</taxon>
        <taxon>Capnocytophaga</taxon>
    </lineage>
</organism>